<keyword evidence="3" id="KW-1185">Reference proteome</keyword>
<reference evidence="2" key="2">
    <citation type="submission" date="2022-01" db="EMBL/GenBank/DDBJ databases">
        <authorList>
            <person name="Yamashiro T."/>
            <person name="Shiraishi A."/>
            <person name="Satake H."/>
            <person name="Nakayama K."/>
        </authorList>
    </citation>
    <scope>NUCLEOTIDE SEQUENCE</scope>
</reference>
<protein>
    <submittedName>
        <fullName evidence="2">Uncharacterized protein</fullName>
    </submittedName>
</protein>
<reference evidence="2" key="1">
    <citation type="journal article" date="2022" name="Int. J. Mol. Sci.">
        <title>Draft Genome of Tanacetum Coccineum: Genomic Comparison of Closely Related Tanacetum-Family Plants.</title>
        <authorList>
            <person name="Yamashiro T."/>
            <person name="Shiraishi A."/>
            <person name="Nakayama K."/>
            <person name="Satake H."/>
        </authorList>
    </citation>
    <scope>NUCLEOTIDE SEQUENCE</scope>
</reference>
<organism evidence="2 3">
    <name type="scientific">Tanacetum coccineum</name>
    <dbReference type="NCBI Taxonomy" id="301880"/>
    <lineage>
        <taxon>Eukaryota</taxon>
        <taxon>Viridiplantae</taxon>
        <taxon>Streptophyta</taxon>
        <taxon>Embryophyta</taxon>
        <taxon>Tracheophyta</taxon>
        <taxon>Spermatophyta</taxon>
        <taxon>Magnoliopsida</taxon>
        <taxon>eudicotyledons</taxon>
        <taxon>Gunneridae</taxon>
        <taxon>Pentapetalae</taxon>
        <taxon>asterids</taxon>
        <taxon>campanulids</taxon>
        <taxon>Asterales</taxon>
        <taxon>Asteraceae</taxon>
        <taxon>Asteroideae</taxon>
        <taxon>Anthemideae</taxon>
        <taxon>Anthemidinae</taxon>
        <taxon>Tanacetum</taxon>
    </lineage>
</organism>
<feature type="non-terminal residue" evidence="2">
    <location>
        <position position="1"/>
    </location>
</feature>
<accession>A0ABQ5E5W7</accession>
<dbReference type="Proteomes" id="UP001151760">
    <property type="component" value="Unassembled WGS sequence"/>
</dbReference>
<evidence type="ECO:0000313" key="3">
    <source>
        <dbReference type="Proteomes" id="UP001151760"/>
    </source>
</evidence>
<dbReference type="EMBL" id="BQNB010015969">
    <property type="protein sequence ID" value="GJT46252.1"/>
    <property type="molecule type" value="Genomic_DNA"/>
</dbReference>
<name>A0ABQ5E5W7_9ASTR</name>
<feature type="compositionally biased region" description="Basic residues" evidence="1">
    <location>
        <begin position="43"/>
        <end position="56"/>
    </location>
</feature>
<sequence>RYFDLFQEQARARRASEDNIGVVEERRASEDKMLIHGTDIAKITRKRSKPDKHGHGNGKSAQEPEVF</sequence>
<evidence type="ECO:0000256" key="1">
    <source>
        <dbReference type="SAM" id="MobiDB-lite"/>
    </source>
</evidence>
<feature type="region of interest" description="Disordered" evidence="1">
    <location>
        <begin position="43"/>
        <end position="67"/>
    </location>
</feature>
<gene>
    <name evidence="2" type="ORF">Tco_0954967</name>
</gene>
<evidence type="ECO:0000313" key="2">
    <source>
        <dbReference type="EMBL" id="GJT46252.1"/>
    </source>
</evidence>
<comment type="caution">
    <text evidence="2">The sequence shown here is derived from an EMBL/GenBank/DDBJ whole genome shotgun (WGS) entry which is preliminary data.</text>
</comment>
<proteinExistence type="predicted"/>